<dbReference type="Proteomes" id="UP000765509">
    <property type="component" value="Unassembled WGS sequence"/>
</dbReference>
<dbReference type="OrthoDB" id="2507524at2759"/>
<reference evidence="1" key="1">
    <citation type="submission" date="2021-03" db="EMBL/GenBank/DDBJ databases">
        <title>Draft genome sequence of rust myrtle Austropuccinia psidii MF-1, a brazilian biotype.</title>
        <authorList>
            <person name="Quecine M.C."/>
            <person name="Pachon D.M.R."/>
            <person name="Bonatelli M.L."/>
            <person name="Correr F.H."/>
            <person name="Franceschini L.M."/>
            <person name="Leite T.F."/>
            <person name="Margarido G.R.A."/>
            <person name="Almeida C.A."/>
            <person name="Ferrarezi J.A."/>
            <person name="Labate C.A."/>
        </authorList>
    </citation>
    <scope>NUCLEOTIDE SEQUENCE</scope>
    <source>
        <strain evidence="1">MF-1</strain>
    </source>
</reference>
<organism evidence="1 2">
    <name type="scientific">Austropuccinia psidii MF-1</name>
    <dbReference type="NCBI Taxonomy" id="1389203"/>
    <lineage>
        <taxon>Eukaryota</taxon>
        <taxon>Fungi</taxon>
        <taxon>Dikarya</taxon>
        <taxon>Basidiomycota</taxon>
        <taxon>Pucciniomycotina</taxon>
        <taxon>Pucciniomycetes</taxon>
        <taxon>Pucciniales</taxon>
        <taxon>Sphaerophragmiaceae</taxon>
        <taxon>Austropuccinia</taxon>
    </lineage>
</organism>
<accession>A0A9Q3CQ72</accession>
<gene>
    <name evidence="1" type="ORF">O181_026945</name>
</gene>
<dbReference type="EMBL" id="AVOT02009037">
    <property type="protein sequence ID" value="MBW0487230.1"/>
    <property type="molecule type" value="Genomic_DNA"/>
</dbReference>
<evidence type="ECO:0000313" key="2">
    <source>
        <dbReference type="Proteomes" id="UP000765509"/>
    </source>
</evidence>
<protein>
    <submittedName>
        <fullName evidence="1">Uncharacterized protein</fullName>
    </submittedName>
</protein>
<comment type="caution">
    <text evidence="1">The sequence shown here is derived from an EMBL/GenBank/DDBJ whole genome shotgun (WGS) entry which is preliminary data.</text>
</comment>
<name>A0A9Q3CQ72_9BASI</name>
<dbReference type="AlphaFoldDB" id="A0A9Q3CQ72"/>
<evidence type="ECO:0000313" key="1">
    <source>
        <dbReference type="EMBL" id="MBW0487230.1"/>
    </source>
</evidence>
<sequence length="233" mass="26954">MLSEQMSLDENSFPNTQRKMDQAEELANELTKITFHLISAINIATSWTVSMDDTNAFAEHVKTFHLSNQHLFPKQKSKPNHHFSDHIPELSQWWGPAQASATWGYEHLIGVFAKMPKNNKIYDIDKTLLQHICQCSNLSVLLKSPSVPCKIKQLFELLPPALFNHQKYKKPSCHDQKNYDFLVEYLQNFHSTREIVKWIILDTTTQSKSDPTSKIVSPWYFPVSHINIGNNIF</sequence>
<keyword evidence="2" id="KW-1185">Reference proteome</keyword>
<proteinExistence type="predicted"/>